<evidence type="ECO:0000259" key="1">
    <source>
        <dbReference type="PROSITE" id="PS51184"/>
    </source>
</evidence>
<sequence length="289" mass="34141">MSMNLQKIETTTDLTKEEFIEKYFIPQKPVVIKNASKNWPANQKWDLNFMKEIAGDKVVPLYDNRPIDPKSKFNSPHAEMKMSDYIDLLKKEPTEYRIFLWNILKAVPELQNDFKYPDYGLTFLKSIPTLFFGGTNSFTFMHYDIDLANIFHYHFDGKKQCILFDQNQNNYLYKVPNSLLTLRDIDFSNPNLEKWPALKNASGYITDLEHGDMLYIPEGYWHYMKYITPGFSMSLRTIPKKPKNLAKAVYNIVVMRNIENLMRKTLGEKWMNWKYKKAISDTHKLNNLA</sequence>
<dbReference type="AlphaFoldDB" id="A0A1B1Y2V0"/>
<evidence type="ECO:0000313" key="3">
    <source>
        <dbReference type="Proteomes" id="UP000092967"/>
    </source>
</evidence>
<accession>A0A1B1Y2V0</accession>
<dbReference type="Pfam" id="PF13621">
    <property type="entry name" value="Cupin_8"/>
    <property type="match status" value="1"/>
</dbReference>
<feature type="domain" description="JmjC" evidence="1">
    <location>
        <begin position="96"/>
        <end position="254"/>
    </location>
</feature>
<dbReference type="SUPFAM" id="SSF51197">
    <property type="entry name" value="Clavaminate synthase-like"/>
    <property type="match status" value="1"/>
</dbReference>
<gene>
    <name evidence="2" type="ORF">AXE80_01805</name>
</gene>
<keyword evidence="3" id="KW-1185">Reference proteome</keyword>
<organism evidence="2 3">
    <name type="scientific">Wenyingzhuangia fucanilytica</name>
    <dbReference type="NCBI Taxonomy" id="1790137"/>
    <lineage>
        <taxon>Bacteria</taxon>
        <taxon>Pseudomonadati</taxon>
        <taxon>Bacteroidota</taxon>
        <taxon>Flavobacteriia</taxon>
        <taxon>Flavobacteriales</taxon>
        <taxon>Flavobacteriaceae</taxon>
        <taxon>Wenyingzhuangia</taxon>
    </lineage>
</organism>
<reference evidence="2 3" key="1">
    <citation type="submission" date="2016-02" db="EMBL/GenBank/DDBJ databases">
        <authorList>
            <person name="Wen L."/>
            <person name="He K."/>
            <person name="Yang H."/>
        </authorList>
    </citation>
    <scope>NUCLEOTIDE SEQUENCE [LARGE SCALE GENOMIC DNA]</scope>
    <source>
        <strain evidence="2 3">CZ1127</strain>
    </source>
</reference>
<dbReference type="PROSITE" id="PS51184">
    <property type="entry name" value="JMJC"/>
    <property type="match status" value="1"/>
</dbReference>
<dbReference type="PANTHER" id="PTHR12461">
    <property type="entry name" value="HYPOXIA-INDUCIBLE FACTOR 1 ALPHA INHIBITOR-RELATED"/>
    <property type="match status" value="1"/>
</dbReference>
<dbReference type="InterPro" id="IPR041667">
    <property type="entry name" value="Cupin_8"/>
</dbReference>
<dbReference type="RefSeq" id="WP_068824209.1">
    <property type="nucleotide sequence ID" value="NZ_CP014224.1"/>
</dbReference>
<name>A0A1B1Y2V0_9FLAO</name>
<dbReference type="InterPro" id="IPR003347">
    <property type="entry name" value="JmjC_dom"/>
</dbReference>
<evidence type="ECO:0000313" key="2">
    <source>
        <dbReference type="EMBL" id="ANW95105.1"/>
    </source>
</evidence>
<proteinExistence type="predicted"/>
<dbReference type="Gene3D" id="2.60.120.650">
    <property type="entry name" value="Cupin"/>
    <property type="match status" value="1"/>
</dbReference>
<dbReference type="EMBL" id="CP014224">
    <property type="protein sequence ID" value="ANW95105.1"/>
    <property type="molecule type" value="Genomic_DNA"/>
</dbReference>
<protein>
    <submittedName>
        <fullName evidence="2">Cupin</fullName>
    </submittedName>
</protein>
<dbReference type="KEGG" id="wfu:AXE80_01805"/>
<dbReference type="Proteomes" id="UP000092967">
    <property type="component" value="Chromosome"/>
</dbReference>
<dbReference type="PANTHER" id="PTHR12461:SF105">
    <property type="entry name" value="HYPOXIA-INDUCIBLE FACTOR 1-ALPHA INHIBITOR"/>
    <property type="match status" value="1"/>
</dbReference>
<dbReference type="STRING" id="1790137.AXE80_01805"/>